<dbReference type="Proteomes" id="UP001321861">
    <property type="component" value="Chromosome"/>
</dbReference>
<dbReference type="KEGG" id="xap:XA3_14920"/>
<evidence type="ECO:0000313" key="2">
    <source>
        <dbReference type="Proteomes" id="UP001321861"/>
    </source>
</evidence>
<evidence type="ECO:0000313" key="1">
    <source>
        <dbReference type="EMBL" id="BDR59051.1"/>
    </source>
</evidence>
<keyword evidence="2" id="KW-1185">Reference proteome</keyword>
<reference evidence="1 2" key="1">
    <citation type="journal article" date="2023" name="Microbiol. Spectr.">
        <title>Symbiosis of Carpenter Bees with Uncharacterized Lactic Acid Bacteria Showing NAD Auxotrophy.</title>
        <authorList>
            <person name="Kawasaki S."/>
            <person name="Ozawa K."/>
            <person name="Mori T."/>
            <person name="Yamamoto A."/>
            <person name="Ito M."/>
            <person name="Ohkuma M."/>
            <person name="Sakamoto M."/>
            <person name="Matsutani M."/>
        </authorList>
    </citation>
    <scope>NUCLEOTIDE SEQUENCE [LARGE SCALE GENOMIC DNA]</scope>
    <source>
        <strain evidence="1 2">XA3</strain>
    </source>
</reference>
<sequence length="70" mass="8212">MVLNLLTSPASDNCYKNSISFLKDKSKQFEDLIKFYQDLNSTTKEIMEAVKDKKFERADQLLWSINCEDE</sequence>
<accession>A0AAU9D9G2</accession>
<proteinExistence type="predicted"/>
<dbReference type="RefSeq" id="WP_317634865.1">
    <property type="nucleotide sequence ID" value="NZ_AP026802.1"/>
</dbReference>
<dbReference type="AlphaFoldDB" id="A0AAU9D9G2"/>
<dbReference type="EMBL" id="AP026802">
    <property type="protein sequence ID" value="BDR59051.1"/>
    <property type="molecule type" value="Genomic_DNA"/>
</dbReference>
<organism evidence="1 2">
    <name type="scientific">Xylocopilactobacillus apicola</name>
    <dbReference type="NCBI Taxonomy" id="2932184"/>
    <lineage>
        <taxon>Bacteria</taxon>
        <taxon>Bacillati</taxon>
        <taxon>Bacillota</taxon>
        <taxon>Bacilli</taxon>
        <taxon>Lactobacillales</taxon>
        <taxon>Lactobacillaceae</taxon>
        <taxon>Xylocopilactobacillus</taxon>
    </lineage>
</organism>
<protein>
    <submittedName>
        <fullName evidence="1">Uncharacterized protein</fullName>
    </submittedName>
</protein>
<name>A0AAU9D9G2_9LACO</name>
<gene>
    <name evidence="1" type="ORF">XA3_14920</name>
</gene>